<comment type="caution">
    <text evidence="1">The sequence shown here is derived from an EMBL/GenBank/DDBJ whole genome shotgun (WGS) entry which is preliminary data.</text>
</comment>
<name>A0ACC1XBW7_MELAZ</name>
<accession>A0ACC1XBW7</accession>
<reference evidence="1 2" key="1">
    <citation type="journal article" date="2023" name="Science">
        <title>Complex scaffold remodeling in plant triterpene biosynthesis.</title>
        <authorList>
            <person name="De La Pena R."/>
            <person name="Hodgson H."/>
            <person name="Liu J.C."/>
            <person name="Stephenson M.J."/>
            <person name="Martin A.C."/>
            <person name="Owen C."/>
            <person name="Harkess A."/>
            <person name="Leebens-Mack J."/>
            <person name="Jimenez L.E."/>
            <person name="Osbourn A."/>
            <person name="Sattely E.S."/>
        </authorList>
    </citation>
    <scope>NUCLEOTIDE SEQUENCE [LARGE SCALE GENOMIC DNA]</scope>
    <source>
        <strain evidence="2">cv. JPN11</strain>
        <tissue evidence="1">Leaf</tissue>
    </source>
</reference>
<dbReference type="EMBL" id="CM051403">
    <property type="protein sequence ID" value="KAJ4708905.1"/>
    <property type="molecule type" value="Genomic_DNA"/>
</dbReference>
<protein>
    <submittedName>
        <fullName evidence="1">Uncharacterized protein</fullName>
    </submittedName>
</protein>
<evidence type="ECO:0000313" key="2">
    <source>
        <dbReference type="Proteomes" id="UP001164539"/>
    </source>
</evidence>
<gene>
    <name evidence="1" type="ORF">OWV82_018777</name>
</gene>
<dbReference type="Proteomes" id="UP001164539">
    <property type="component" value="Chromosome 10"/>
</dbReference>
<sequence length="102" mass="11800">MWGLNSCITLTYTNPKVSLRKILVSIVFRVAPQCQRLLTSRFPRSTTVTEAEPSSPPWHLAFPPWCQGQQINHFFEFTIVTKAESSILPQTHFLQRLTSYIY</sequence>
<evidence type="ECO:0000313" key="1">
    <source>
        <dbReference type="EMBL" id="KAJ4708905.1"/>
    </source>
</evidence>
<keyword evidence="2" id="KW-1185">Reference proteome</keyword>
<organism evidence="1 2">
    <name type="scientific">Melia azedarach</name>
    <name type="common">Chinaberry tree</name>
    <dbReference type="NCBI Taxonomy" id="155640"/>
    <lineage>
        <taxon>Eukaryota</taxon>
        <taxon>Viridiplantae</taxon>
        <taxon>Streptophyta</taxon>
        <taxon>Embryophyta</taxon>
        <taxon>Tracheophyta</taxon>
        <taxon>Spermatophyta</taxon>
        <taxon>Magnoliopsida</taxon>
        <taxon>eudicotyledons</taxon>
        <taxon>Gunneridae</taxon>
        <taxon>Pentapetalae</taxon>
        <taxon>rosids</taxon>
        <taxon>malvids</taxon>
        <taxon>Sapindales</taxon>
        <taxon>Meliaceae</taxon>
        <taxon>Melia</taxon>
    </lineage>
</organism>
<proteinExistence type="predicted"/>